<sequence>MKRKQLILNFSLVVAVLFSIVFQSVDSIGHLQEKFSQKECHHTYNSSSEFTHQHHNFDHCYVCQFGLSSFITPINYSPAFFAGNWKIPYFFVNPESVFSFSGSLYSHRGPPNCI</sequence>
<evidence type="ECO:0008006" key="3">
    <source>
        <dbReference type="Google" id="ProtNLM"/>
    </source>
</evidence>
<reference evidence="1 2" key="1">
    <citation type="submission" date="2018-04" db="EMBL/GenBank/DDBJ databases">
        <title>Flavobacterium sp. nov., isolated from glacier ice.</title>
        <authorList>
            <person name="Liu Q."/>
            <person name="Xin Y.-H."/>
        </authorList>
    </citation>
    <scope>NUCLEOTIDE SEQUENCE [LARGE SCALE GENOMIC DNA]</scope>
    <source>
        <strain evidence="1 2">LB2P30</strain>
    </source>
</reference>
<name>A0A2U1K1F8_9FLAO</name>
<keyword evidence="2" id="KW-1185">Reference proteome</keyword>
<dbReference type="EMBL" id="QCZH01000001">
    <property type="protein sequence ID" value="PWA11360.1"/>
    <property type="molecule type" value="Genomic_DNA"/>
</dbReference>
<dbReference type="RefSeq" id="WP_116759564.1">
    <property type="nucleotide sequence ID" value="NZ_QCZH01000001.1"/>
</dbReference>
<proteinExistence type="predicted"/>
<dbReference type="OrthoDB" id="1445232at2"/>
<organism evidence="1 2">
    <name type="scientific">Flavobacterium laiguense</name>
    <dbReference type="NCBI Taxonomy" id="2169409"/>
    <lineage>
        <taxon>Bacteria</taxon>
        <taxon>Pseudomonadati</taxon>
        <taxon>Bacteroidota</taxon>
        <taxon>Flavobacteriia</taxon>
        <taxon>Flavobacteriales</taxon>
        <taxon>Flavobacteriaceae</taxon>
        <taxon>Flavobacterium</taxon>
    </lineage>
</organism>
<gene>
    <name evidence="1" type="ORF">DB891_00665</name>
</gene>
<protein>
    <recommendedName>
        <fullName evidence="3">DUF2946 domain-containing protein</fullName>
    </recommendedName>
</protein>
<dbReference type="AlphaFoldDB" id="A0A2U1K1F8"/>
<evidence type="ECO:0000313" key="2">
    <source>
        <dbReference type="Proteomes" id="UP000245618"/>
    </source>
</evidence>
<comment type="caution">
    <text evidence="1">The sequence shown here is derived from an EMBL/GenBank/DDBJ whole genome shotgun (WGS) entry which is preliminary data.</text>
</comment>
<accession>A0A2U1K1F8</accession>
<dbReference type="Proteomes" id="UP000245618">
    <property type="component" value="Unassembled WGS sequence"/>
</dbReference>
<evidence type="ECO:0000313" key="1">
    <source>
        <dbReference type="EMBL" id="PWA11360.1"/>
    </source>
</evidence>